<organism evidence="2 3">
    <name type="scientific">Prauserella shujinwangii</name>
    <dbReference type="NCBI Taxonomy" id="1453103"/>
    <lineage>
        <taxon>Bacteria</taxon>
        <taxon>Bacillati</taxon>
        <taxon>Actinomycetota</taxon>
        <taxon>Actinomycetes</taxon>
        <taxon>Pseudonocardiales</taxon>
        <taxon>Pseudonocardiaceae</taxon>
        <taxon>Prauserella</taxon>
    </lineage>
</organism>
<comment type="caution">
    <text evidence="2">The sequence shown here is derived from an EMBL/GenBank/DDBJ whole genome shotgun (WGS) entry which is preliminary data.</text>
</comment>
<evidence type="ECO:0000313" key="2">
    <source>
        <dbReference type="EMBL" id="PRX47674.1"/>
    </source>
</evidence>
<gene>
    <name evidence="2" type="ORF">B0I33_105254</name>
</gene>
<evidence type="ECO:0000313" key="3">
    <source>
        <dbReference type="Proteomes" id="UP000238362"/>
    </source>
</evidence>
<feature type="region of interest" description="Disordered" evidence="1">
    <location>
        <begin position="134"/>
        <end position="154"/>
    </location>
</feature>
<dbReference type="EMBL" id="PVNH01000005">
    <property type="protein sequence ID" value="PRX47674.1"/>
    <property type="molecule type" value="Genomic_DNA"/>
</dbReference>
<dbReference type="AlphaFoldDB" id="A0A2T0LV19"/>
<accession>A0A2T0LV19</accession>
<name>A0A2T0LV19_9PSEU</name>
<sequence length="154" mass="15692">MLPPVDRLPTAPPIPPIGIAGAAAGAAALGVAAAKQVSTLSGGGAGGAGGGGYTFTPEEIDEVIRQWEDLLRDLDDDLRDADLVAAVQGPGTEFASGDFERAAGPSGRALLEQTIRMRDYVSQYLDALKNARNATQAQDENAAADADKAGGMLT</sequence>
<protein>
    <recommendedName>
        <fullName evidence="4">PE family protein</fullName>
    </recommendedName>
</protein>
<reference evidence="2 3" key="1">
    <citation type="submission" date="2018-03" db="EMBL/GenBank/DDBJ databases">
        <title>Genomic Encyclopedia of Type Strains, Phase III (KMG-III): the genomes of soil and plant-associated and newly described type strains.</title>
        <authorList>
            <person name="Whitman W."/>
        </authorList>
    </citation>
    <scope>NUCLEOTIDE SEQUENCE [LARGE SCALE GENOMIC DNA]</scope>
    <source>
        <strain evidence="2 3">CGMCC 4.7125</strain>
    </source>
</reference>
<feature type="compositionally biased region" description="Low complexity" evidence="1">
    <location>
        <begin position="134"/>
        <end position="144"/>
    </location>
</feature>
<proteinExistence type="predicted"/>
<dbReference type="RefSeq" id="WP_245900668.1">
    <property type="nucleotide sequence ID" value="NZ_PVNH01000005.1"/>
</dbReference>
<dbReference type="Proteomes" id="UP000238362">
    <property type="component" value="Unassembled WGS sequence"/>
</dbReference>
<evidence type="ECO:0008006" key="4">
    <source>
        <dbReference type="Google" id="ProtNLM"/>
    </source>
</evidence>
<keyword evidence="3" id="KW-1185">Reference proteome</keyword>
<evidence type="ECO:0000256" key="1">
    <source>
        <dbReference type="SAM" id="MobiDB-lite"/>
    </source>
</evidence>